<dbReference type="EMBL" id="FR799569">
    <property type="protein sequence ID" value="CBZ25216.1"/>
    <property type="molecule type" value="Genomic_DNA"/>
</dbReference>
<evidence type="ECO:0000256" key="2">
    <source>
        <dbReference type="SAM" id="Phobius"/>
    </source>
</evidence>
<evidence type="ECO:0000313" key="4">
    <source>
        <dbReference type="Proteomes" id="UP000007259"/>
    </source>
</evidence>
<dbReference type="OMA" id="WVDREDI"/>
<protein>
    <submittedName>
        <fullName evidence="3">Uncharacterized protein</fullName>
    </submittedName>
</protein>
<feature type="transmembrane region" description="Helical" evidence="2">
    <location>
        <begin position="324"/>
        <end position="348"/>
    </location>
</feature>
<keyword evidence="2" id="KW-0812">Transmembrane</keyword>
<keyword evidence="2" id="KW-0472">Membrane</keyword>
<dbReference type="PhylomeDB" id="E9AQJ7"/>
<keyword evidence="4" id="KW-1185">Reference proteome</keyword>
<reference evidence="3 4" key="1">
    <citation type="journal article" date="2011" name="Genome Res.">
        <title>Chromosome and gene copy number variation allow major structural change between species and strains of Leishmania.</title>
        <authorList>
            <person name="Rogers M.B."/>
            <person name="Hilley J.D."/>
            <person name="Dickens N.J."/>
            <person name="Wilkes J."/>
            <person name="Bates P.A."/>
            <person name="Depledge D.P."/>
            <person name="Harris D."/>
            <person name="Her Y."/>
            <person name="Herzyk P."/>
            <person name="Imamura H."/>
            <person name="Otto T.D."/>
            <person name="Sanders M."/>
            <person name="Seeger K."/>
            <person name="Dujardin J.C."/>
            <person name="Berriman M."/>
            <person name="Smith D.F."/>
            <person name="Hertz-Fowler C."/>
            <person name="Mottram J.C."/>
        </authorList>
    </citation>
    <scope>NUCLEOTIDE SEQUENCE [LARGE SCALE GENOMIC DNA]</scope>
    <source>
        <strain evidence="3 4">MHOM/GT/2001/U1103</strain>
    </source>
</reference>
<feature type="transmembrane region" description="Helical" evidence="2">
    <location>
        <begin position="25"/>
        <end position="46"/>
    </location>
</feature>
<keyword evidence="2" id="KW-1133">Transmembrane helix</keyword>
<dbReference type="KEGG" id="lmi:LMXM_16_0400"/>
<dbReference type="VEuPathDB" id="TriTrypDB:LmxM.16.0400"/>
<name>E9AQJ7_LEIMU</name>
<proteinExistence type="predicted"/>
<dbReference type="Proteomes" id="UP000007259">
    <property type="component" value="Chromosome 16"/>
</dbReference>
<evidence type="ECO:0000256" key="1">
    <source>
        <dbReference type="SAM" id="MobiDB-lite"/>
    </source>
</evidence>
<dbReference type="AlphaFoldDB" id="E9AQJ7"/>
<dbReference type="OrthoDB" id="261310at2759"/>
<dbReference type="GeneID" id="13450279"/>
<organism evidence="3 4">
    <name type="scientific">Leishmania mexicana (strain MHOM/GT/2001/U1103)</name>
    <dbReference type="NCBI Taxonomy" id="929439"/>
    <lineage>
        <taxon>Eukaryota</taxon>
        <taxon>Discoba</taxon>
        <taxon>Euglenozoa</taxon>
        <taxon>Kinetoplastea</taxon>
        <taxon>Metakinetoplastina</taxon>
        <taxon>Trypanosomatida</taxon>
        <taxon>Trypanosomatidae</taxon>
        <taxon>Leishmaniinae</taxon>
        <taxon>Leishmania</taxon>
    </lineage>
</organism>
<feature type="region of interest" description="Disordered" evidence="1">
    <location>
        <begin position="137"/>
        <end position="156"/>
    </location>
</feature>
<gene>
    <name evidence="3" type="ORF">LMXM_16_0400</name>
</gene>
<accession>E9AQJ7</accession>
<sequence>MTHTRARVAPERDLARCFLRRLQRALFLFLSLLAALYATTSLYYVVRISVIEQPDLFDGIRSNVRDFSQRWVPWAVPMSEHLAASPSAAEADAASLLVTLRASSHESYTQMYKFLRIGEPMTRQRVRNPALPAGVPLWDDDEERASAERGGGPRNAVPSRQRYVLDKLKPGGSYMIRLSFLGSPSVGFDLVLYQVRRSSVQRLLKGSIDVAGATSPTARGWAEEPQDTELLVFSTSRDNALEFTFEKDVWVDREDIDGIVSGSNGADATLRGVIRAFSGTDDPFLPVVEVRPRALSIPVDAYRVPIVRFNIELERLSSSFLPKVAVPLMIYFVWVLVFVGYLGIYTLVSSGIAGGEEVKQSLG</sequence>
<evidence type="ECO:0000313" key="3">
    <source>
        <dbReference type="EMBL" id="CBZ25216.1"/>
    </source>
</evidence>
<dbReference type="RefSeq" id="XP_003873724.1">
    <property type="nucleotide sequence ID" value="XM_003873675.1"/>
</dbReference>